<feature type="transmembrane region" description="Helical" evidence="1">
    <location>
        <begin position="30"/>
        <end position="47"/>
    </location>
</feature>
<sequence length="146" mass="16142">LVGLLLLFPLTLLVIQLGMLATPPETGLLVYGLTYCFSVPIAMVRLTTGFVSGSYIKDLLPLLTIVWFYQTVAFMGDSDYRMIDQTITGILAIAALCLRSLKLPVILAVVIIAASWVAMQGKNHLNNRMALVCFTEMIVIILTYWN</sequence>
<feature type="transmembrane region" description="Helical" evidence="1">
    <location>
        <begin position="129"/>
        <end position="145"/>
    </location>
</feature>
<dbReference type="AlphaFoldDB" id="A0A9D1QN95"/>
<accession>A0A9D1QN95</accession>
<keyword evidence="1" id="KW-1133">Transmembrane helix</keyword>
<evidence type="ECO:0000313" key="3">
    <source>
        <dbReference type="Proteomes" id="UP000886878"/>
    </source>
</evidence>
<gene>
    <name evidence="2" type="ORF">H9876_02780</name>
</gene>
<organism evidence="2 3">
    <name type="scientific">Candidatus Limosilactobacillus merdipullorum</name>
    <dbReference type="NCBI Taxonomy" id="2838653"/>
    <lineage>
        <taxon>Bacteria</taxon>
        <taxon>Bacillati</taxon>
        <taxon>Bacillota</taxon>
        <taxon>Bacilli</taxon>
        <taxon>Lactobacillales</taxon>
        <taxon>Lactobacillaceae</taxon>
        <taxon>Limosilactobacillus</taxon>
    </lineage>
</organism>
<proteinExistence type="predicted"/>
<evidence type="ECO:0000313" key="2">
    <source>
        <dbReference type="EMBL" id="HIW70292.1"/>
    </source>
</evidence>
<protein>
    <submittedName>
        <fullName evidence="2">Uncharacterized protein</fullName>
    </submittedName>
</protein>
<feature type="transmembrane region" description="Helical" evidence="1">
    <location>
        <begin position="59"/>
        <end position="76"/>
    </location>
</feature>
<comment type="caution">
    <text evidence="2">The sequence shown here is derived from an EMBL/GenBank/DDBJ whole genome shotgun (WGS) entry which is preliminary data.</text>
</comment>
<reference evidence="2" key="2">
    <citation type="submission" date="2021-04" db="EMBL/GenBank/DDBJ databases">
        <authorList>
            <person name="Gilroy R."/>
        </authorList>
    </citation>
    <scope>NUCLEOTIDE SEQUENCE</scope>
    <source>
        <strain evidence="2">ChiHejej3B27-2180</strain>
    </source>
</reference>
<feature type="transmembrane region" description="Helical" evidence="1">
    <location>
        <begin position="88"/>
        <end position="117"/>
    </location>
</feature>
<name>A0A9D1QN95_9LACO</name>
<reference evidence="2" key="1">
    <citation type="journal article" date="2021" name="PeerJ">
        <title>Extensive microbial diversity within the chicken gut microbiome revealed by metagenomics and culture.</title>
        <authorList>
            <person name="Gilroy R."/>
            <person name="Ravi A."/>
            <person name="Getino M."/>
            <person name="Pursley I."/>
            <person name="Horton D.L."/>
            <person name="Alikhan N.F."/>
            <person name="Baker D."/>
            <person name="Gharbi K."/>
            <person name="Hall N."/>
            <person name="Watson M."/>
            <person name="Adriaenssens E.M."/>
            <person name="Foster-Nyarko E."/>
            <person name="Jarju S."/>
            <person name="Secka A."/>
            <person name="Antonio M."/>
            <person name="Oren A."/>
            <person name="Chaudhuri R.R."/>
            <person name="La Ragione R."/>
            <person name="Hildebrand F."/>
            <person name="Pallen M.J."/>
        </authorList>
    </citation>
    <scope>NUCLEOTIDE SEQUENCE</scope>
    <source>
        <strain evidence="2">ChiHejej3B27-2180</strain>
    </source>
</reference>
<dbReference type="Proteomes" id="UP000886878">
    <property type="component" value="Unassembled WGS sequence"/>
</dbReference>
<keyword evidence="1" id="KW-0472">Membrane</keyword>
<dbReference type="EMBL" id="DXGK01000052">
    <property type="protein sequence ID" value="HIW70292.1"/>
    <property type="molecule type" value="Genomic_DNA"/>
</dbReference>
<evidence type="ECO:0000256" key="1">
    <source>
        <dbReference type="SAM" id="Phobius"/>
    </source>
</evidence>
<keyword evidence="1" id="KW-0812">Transmembrane</keyword>
<feature type="non-terminal residue" evidence="2">
    <location>
        <position position="1"/>
    </location>
</feature>